<gene>
    <name evidence="8" type="ORF">RRG08_031119</name>
</gene>
<evidence type="ECO:0000256" key="6">
    <source>
        <dbReference type="SAM" id="SignalP"/>
    </source>
</evidence>
<protein>
    <recommendedName>
        <fullName evidence="7">LRRNT domain-containing protein</fullName>
    </recommendedName>
</protein>
<evidence type="ECO:0000256" key="5">
    <source>
        <dbReference type="SAM" id="Phobius"/>
    </source>
</evidence>
<sequence length="1186" mass="135501">MDLYLQLNHIRLLGLMVLFYASSNYSEELTPIMQSGRSVGLTSRQRLSKISSHSSIDSKQYETPGLFFSPLKKNLDSSKSSSGSLNFARHVNARNLSNMPGRKAFRHSKSSDVIHNSVNSDSTQQTSLTGLLGAIRKRNKPMQHGDLINKHRTQPLQSRRRSSFTSSLKQPKNSQRSAKAENPHKKLHHFRGQKRSHNETPERAYRLQNRKFINTTKDACPPSCKCEYQPNQTVEIIDCSNRKLTHIPPLPSPVKEIYLQGNKILHVSCSSFRNLKHLTKLDLSRNSFTQLPGCSFADLTSLNHLWLSQCGLTGLDTRLYSHLRKLLGLDLSKNNLTKIRNNTFQGLDSLERLNLQGNMLRYQPWTFETRAFHGLTSLTHLHLEGNQPDLPDDFTYPDQALSHVPTLEYLWLDGYPRSLGPGFSSLSNLSYISFASGYGGFCSFQSNLPHDFFSNLATEKPLDLDMSWCSISIIPPTFFKYVPSIHTLDLYGNKELSIDGFEKASKGLENSTLTVLNISRTVRDYSFDSLIRKTSFQYLKHTHLKVLVVEFCYLVNIDPQAIKDLPKTVEYLSFYRNNIVQSFAFLAVNWFLPNIKTFIVSFKFKFSAYRKYSTQGRNITNFFKQEFALHHKRRTRNLRRPFNRLPFSRAKYQTVHSSNALHTKPQVSEEFCPRTVPITPFYLPSKLESLYVSGYKLLSGIPELFILDNISLRHLDFSSNGIKCFGGPIHGMPSLTYLDLSRNWCVSFYPLFLSDLTNLRTAILSQNRLGRSLAGDLEGISFSNLTLLETLDLSSNVIDTLSEHAFEKNGNIRVLNLSNNVIKKFLPSLANNRKLETLDLSSNPLEGFSLSSCTHLHNIKATNANFTVNIRGNNGFLCNCDNLYFLNFLLDRPEIFKDVTSFRCQLENGSFVSYAELAQVIPELGVHCMVQSIFVGVLLAFFLLVGSLSVTGLYHFKRWQWKYLYHIGRSRLHIGSTYLIFKPVAHVFITYDQENASLRRAMRSLILPRLHQMGLTTVLGEIDFAGGPLAPSIAGAVASTNKTLVFLTPNIFEDYHRRLEINLAIMHELEWGRPALVPVLLLRSRPQHRKAHRPYRNSQLVTLESFVEDNDEIHRIRTTSQVKTRRRKRGGRRANDDDDVARFMELLRDFPPEIAIFLQGQAHRCLVYDGDSGYFWQNLRDVILAE</sequence>
<evidence type="ECO:0000256" key="2">
    <source>
        <dbReference type="ARBA" id="ARBA00022729"/>
    </source>
</evidence>
<dbReference type="InterPro" id="IPR032675">
    <property type="entry name" value="LRR_dom_sf"/>
</dbReference>
<dbReference type="InterPro" id="IPR000372">
    <property type="entry name" value="LRRNT"/>
</dbReference>
<accession>A0AAE0ZH77</accession>
<dbReference type="Gene3D" id="3.40.50.10140">
    <property type="entry name" value="Toll/interleukin-1 receptor homology (TIR) domain"/>
    <property type="match status" value="1"/>
</dbReference>
<dbReference type="SUPFAM" id="SSF52058">
    <property type="entry name" value="L domain-like"/>
    <property type="match status" value="2"/>
</dbReference>
<keyword evidence="5" id="KW-1133">Transmembrane helix</keyword>
<dbReference type="PROSITE" id="PS51450">
    <property type="entry name" value="LRR"/>
    <property type="match status" value="4"/>
</dbReference>
<feature type="chain" id="PRO_5042241246" description="LRRNT domain-containing protein" evidence="6">
    <location>
        <begin position="27"/>
        <end position="1186"/>
    </location>
</feature>
<dbReference type="InterPro" id="IPR035897">
    <property type="entry name" value="Toll_tir_struct_dom_sf"/>
</dbReference>
<feature type="compositionally biased region" description="Polar residues" evidence="4">
    <location>
        <begin position="163"/>
        <end position="177"/>
    </location>
</feature>
<dbReference type="PANTHER" id="PTHR24366">
    <property type="entry name" value="IG(IMMUNOGLOBULIN) AND LRR(LEUCINE RICH REPEAT) DOMAINS"/>
    <property type="match status" value="1"/>
</dbReference>
<comment type="caution">
    <text evidence="8">The sequence shown here is derived from an EMBL/GenBank/DDBJ whole genome shotgun (WGS) entry which is preliminary data.</text>
</comment>
<dbReference type="Gene3D" id="3.80.10.10">
    <property type="entry name" value="Ribonuclease Inhibitor"/>
    <property type="match status" value="4"/>
</dbReference>
<feature type="signal peptide" evidence="6">
    <location>
        <begin position="1"/>
        <end position="26"/>
    </location>
</feature>
<dbReference type="EMBL" id="JAWDGP010004062">
    <property type="protein sequence ID" value="KAK3768327.1"/>
    <property type="molecule type" value="Genomic_DNA"/>
</dbReference>
<evidence type="ECO:0000313" key="9">
    <source>
        <dbReference type="Proteomes" id="UP001283361"/>
    </source>
</evidence>
<keyword evidence="2 6" id="KW-0732">Signal</keyword>
<dbReference type="Pfam" id="PF00560">
    <property type="entry name" value="LRR_1"/>
    <property type="match status" value="1"/>
</dbReference>
<dbReference type="InterPro" id="IPR001611">
    <property type="entry name" value="Leu-rich_rpt"/>
</dbReference>
<dbReference type="SUPFAM" id="SSF52200">
    <property type="entry name" value="Toll/Interleukin receptor TIR domain"/>
    <property type="match status" value="1"/>
</dbReference>
<dbReference type="Proteomes" id="UP001283361">
    <property type="component" value="Unassembled WGS sequence"/>
</dbReference>
<keyword evidence="9" id="KW-1185">Reference proteome</keyword>
<feature type="domain" description="LRRNT" evidence="7">
    <location>
        <begin position="219"/>
        <end position="256"/>
    </location>
</feature>
<reference evidence="8" key="1">
    <citation type="journal article" date="2023" name="G3 (Bethesda)">
        <title>A reference genome for the long-term kleptoplast-retaining sea slug Elysia crispata morphotype clarki.</title>
        <authorList>
            <person name="Eastman K.E."/>
            <person name="Pendleton A.L."/>
            <person name="Shaikh M.A."/>
            <person name="Suttiyut T."/>
            <person name="Ogas R."/>
            <person name="Tomko P."/>
            <person name="Gavelis G."/>
            <person name="Widhalm J.R."/>
            <person name="Wisecaver J.H."/>
        </authorList>
    </citation>
    <scope>NUCLEOTIDE SEQUENCE</scope>
    <source>
        <strain evidence="8">ECLA1</strain>
    </source>
</reference>
<feature type="compositionally biased region" description="Basic residues" evidence="4">
    <location>
        <begin position="150"/>
        <end position="162"/>
    </location>
</feature>
<keyword evidence="1" id="KW-0433">Leucine-rich repeat</keyword>
<keyword evidence="5" id="KW-0472">Membrane</keyword>
<feature type="compositionally biased region" description="Basic residues" evidence="4">
    <location>
        <begin position="185"/>
        <end position="195"/>
    </location>
</feature>
<dbReference type="Pfam" id="PF13855">
    <property type="entry name" value="LRR_8"/>
    <property type="match status" value="3"/>
</dbReference>
<feature type="transmembrane region" description="Helical" evidence="5">
    <location>
        <begin position="933"/>
        <end position="956"/>
    </location>
</feature>
<keyword evidence="5" id="KW-0812">Transmembrane</keyword>
<dbReference type="InterPro" id="IPR003591">
    <property type="entry name" value="Leu-rich_rpt_typical-subtyp"/>
</dbReference>
<dbReference type="SMART" id="SM00369">
    <property type="entry name" value="LRR_TYP"/>
    <property type="match status" value="7"/>
</dbReference>
<name>A0AAE0ZH77_9GAST</name>
<evidence type="ECO:0000256" key="3">
    <source>
        <dbReference type="ARBA" id="ARBA00022737"/>
    </source>
</evidence>
<evidence type="ECO:0000259" key="7">
    <source>
        <dbReference type="SMART" id="SM00013"/>
    </source>
</evidence>
<evidence type="ECO:0000313" key="8">
    <source>
        <dbReference type="EMBL" id="KAK3768327.1"/>
    </source>
</evidence>
<organism evidence="8 9">
    <name type="scientific">Elysia crispata</name>
    <name type="common">lettuce slug</name>
    <dbReference type="NCBI Taxonomy" id="231223"/>
    <lineage>
        <taxon>Eukaryota</taxon>
        <taxon>Metazoa</taxon>
        <taxon>Spiralia</taxon>
        <taxon>Lophotrochozoa</taxon>
        <taxon>Mollusca</taxon>
        <taxon>Gastropoda</taxon>
        <taxon>Heterobranchia</taxon>
        <taxon>Euthyneura</taxon>
        <taxon>Panpulmonata</taxon>
        <taxon>Sacoglossa</taxon>
        <taxon>Placobranchoidea</taxon>
        <taxon>Plakobranchidae</taxon>
        <taxon>Elysia</taxon>
    </lineage>
</organism>
<keyword evidence="3" id="KW-0677">Repeat</keyword>
<evidence type="ECO:0000256" key="4">
    <source>
        <dbReference type="SAM" id="MobiDB-lite"/>
    </source>
</evidence>
<dbReference type="SMART" id="SM00013">
    <property type="entry name" value="LRRNT"/>
    <property type="match status" value="1"/>
</dbReference>
<feature type="region of interest" description="Disordered" evidence="4">
    <location>
        <begin position="139"/>
        <end position="202"/>
    </location>
</feature>
<evidence type="ECO:0000256" key="1">
    <source>
        <dbReference type="ARBA" id="ARBA00022614"/>
    </source>
</evidence>
<proteinExistence type="predicted"/>
<dbReference type="AlphaFoldDB" id="A0AAE0ZH77"/>